<keyword evidence="6" id="KW-0679">Respiratory chain</keyword>
<dbReference type="GO" id="GO:0005743">
    <property type="term" value="C:mitochondrial inner membrane"/>
    <property type="evidence" value="ECO:0007669"/>
    <property type="project" value="UniProtKB-SubCell"/>
</dbReference>
<keyword evidence="10" id="KW-1133">Transmembrane helix</keyword>
<evidence type="ECO:0000256" key="8">
    <source>
        <dbReference type="ARBA" id="ARBA00022792"/>
    </source>
</evidence>
<comment type="similarity">
    <text evidence="3">Belongs to the complex I NDUFB3 subunit family.</text>
</comment>
<evidence type="ECO:0000256" key="7">
    <source>
        <dbReference type="ARBA" id="ARBA00022692"/>
    </source>
</evidence>
<name>A0A3P8VH76_CYNSE</name>
<dbReference type="InParanoid" id="A0A3P8VH76"/>
<comment type="function">
    <text evidence="1">Accessory subunit of the mitochondrial membrane respiratory chain NADH dehydrogenase (Complex I), that is believed not to be involved in catalysis. Complex I functions in the transfer of electrons from NADH to the respiratory chain. The immediate electron acceptor for the enzyme is believed to be ubiquinone.</text>
</comment>
<dbReference type="InterPro" id="IPR012576">
    <property type="entry name" value="NDUFB3"/>
</dbReference>
<dbReference type="GeneTree" id="ENSGT00390000010316"/>
<dbReference type="GO" id="GO:0022900">
    <property type="term" value="P:electron transport chain"/>
    <property type="evidence" value="ECO:0007669"/>
    <property type="project" value="InterPro"/>
</dbReference>
<dbReference type="PANTHER" id="PTHR15082">
    <property type="entry name" value="NADH-UBIQUINONE OXIDOREDUCTASE B12 SUBUNIT"/>
    <property type="match status" value="1"/>
</dbReference>
<dbReference type="FunCoup" id="A0A3P8VH76">
    <property type="interactions" value="1436"/>
</dbReference>
<dbReference type="Proteomes" id="UP000265120">
    <property type="component" value="Chromosome 20"/>
</dbReference>
<dbReference type="GeneID" id="103396233"/>
<evidence type="ECO:0000256" key="12">
    <source>
        <dbReference type="ARBA" id="ARBA00023136"/>
    </source>
</evidence>
<protein>
    <recommendedName>
        <fullName evidence="4">NADH dehydrogenase [ubiquinone] 1 beta subcomplex subunit 3</fullName>
    </recommendedName>
    <alternativeName>
        <fullName evidence="13">Complex I-B12</fullName>
    </alternativeName>
    <alternativeName>
        <fullName evidence="14">NADH-ubiquinone oxidoreductase B12 subunit</fullName>
    </alternativeName>
</protein>
<dbReference type="RefSeq" id="XP_008332466.1">
    <property type="nucleotide sequence ID" value="XM_008334244.3"/>
</dbReference>
<evidence type="ECO:0000313" key="16">
    <source>
        <dbReference type="Proteomes" id="UP000265120"/>
    </source>
</evidence>
<evidence type="ECO:0000256" key="1">
    <source>
        <dbReference type="ARBA" id="ARBA00003195"/>
    </source>
</evidence>
<organism evidence="15 16">
    <name type="scientific">Cynoglossus semilaevis</name>
    <name type="common">Tongue sole</name>
    <dbReference type="NCBI Taxonomy" id="244447"/>
    <lineage>
        <taxon>Eukaryota</taxon>
        <taxon>Metazoa</taxon>
        <taxon>Chordata</taxon>
        <taxon>Craniata</taxon>
        <taxon>Vertebrata</taxon>
        <taxon>Euteleostomi</taxon>
        <taxon>Actinopterygii</taxon>
        <taxon>Neopterygii</taxon>
        <taxon>Teleostei</taxon>
        <taxon>Neoteleostei</taxon>
        <taxon>Acanthomorphata</taxon>
        <taxon>Carangaria</taxon>
        <taxon>Pleuronectiformes</taxon>
        <taxon>Pleuronectoidei</taxon>
        <taxon>Cynoglossidae</taxon>
        <taxon>Cynoglossinae</taxon>
        <taxon>Cynoglossus</taxon>
    </lineage>
</organism>
<proteinExistence type="inferred from homology"/>
<evidence type="ECO:0000256" key="5">
    <source>
        <dbReference type="ARBA" id="ARBA00022448"/>
    </source>
</evidence>
<dbReference type="PANTHER" id="PTHR15082:SF2">
    <property type="entry name" value="NADH DEHYDROGENASE [UBIQUINONE] 1 BETA SUBCOMPLEX SUBUNIT 3"/>
    <property type="match status" value="1"/>
</dbReference>
<keyword evidence="5" id="KW-0813">Transport</keyword>
<keyword evidence="11" id="KW-0496">Mitochondrion</keyword>
<dbReference type="KEGG" id="csem:103396233"/>
<evidence type="ECO:0000256" key="10">
    <source>
        <dbReference type="ARBA" id="ARBA00022989"/>
    </source>
</evidence>
<evidence type="ECO:0000256" key="2">
    <source>
        <dbReference type="ARBA" id="ARBA00004298"/>
    </source>
</evidence>
<reference evidence="15 16" key="1">
    <citation type="journal article" date="2014" name="Nat. Genet.">
        <title>Whole-genome sequence of a flatfish provides insights into ZW sex chromosome evolution and adaptation to a benthic lifestyle.</title>
        <authorList>
            <person name="Chen S."/>
            <person name="Zhang G."/>
            <person name="Shao C."/>
            <person name="Huang Q."/>
            <person name="Liu G."/>
            <person name="Zhang P."/>
            <person name="Song W."/>
            <person name="An N."/>
            <person name="Chalopin D."/>
            <person name="Volff J.N."/>
            <person name="Hong Y."/>
            <person name="Li Q."/>
            <person name="Sha Z."/>
            <person name="Zhou H."/>
            <person name="Xie M."/>
            <person name="Yu Q."/>
            <person name="Liu Y."/>
            <person name="Xiang H."/>
            <person name="Wang N."/>
            <person name="Wu K."/>
            <person name="Yang C."/>
            <person name="Zhou Q."/>
            <person name="Liao X."/>
            <person name="Yang L."/>
            <person name="Hu Q."/>
            <person name="Zhang J."/>
            <person name="Meng L."/>
            <person name="Jin L."/>
            <person name="Tian Y."/>
            <person name="Lian J."/>
            <person name="Yang J."/>
            <person name="Miao G."/>
            <person name="Liu S."/>
            <person name="Liang Z."/>
            <person name="Yan F."/>
            <person name="Li Y."/>
            <person name="Sun B."/>
            <person name="Zhang H."/>
            <person name="Zhang J."/>
            <person name="Zhu Y."/>
            <person name="Du M."/>
            <person name="Zhao Y."/>
            <person name="Schartl M."/>
            <person name="Tang Q."/>
            <person name="Wang J."/>
        </authorList>
    </citation>
    <scope>NUCLEOTIDE SEQUENCE</scope>
</reference>
<evidence type="ECO:0000256" key="14">
    <source>
        <dbReference type="ARBA" id="ARBA00032688"/>
    </source>
</evidence>
<reference evidence="15" key="2">
    <citation type="submission" date="2025-08" db="UniProtKB">
        <authorList>
            <consortium name="Ensembl"/>
        </authorList>
    </citation>
    <scope>IDENTIFICATION</scope>
</reference>
<dbReference type="OrthoDB" id="521512at2759"/>
<keyword evidence="16" id="KW-1185">Reference proteome</keyword>
<dbReference type="GO" id="GO:0032981">
    <property type="term" value="P:mitochondrial respiratory chain complex I assembly"/>
    <property type="evidence" value="ECO:0007669"/>
    <property type="project" value="TreeGrafter"/>
</dbReference>
<keyword evidence="12" id="KW-0472">Membrane</keyword>
<evidence type="ECO:0000256" key="11">
    <source>
        <dbReference type="ARBA" id="ARBA00023128"/>
    </source>
</evidence>
<evidence type="ECO:0000256" key="13">
    <source>
        <dbReference type="ARBA" id="ARBA00030217"/>
    </source>
</evidence>
<dbReference type="Pfam" id="PF08122">
    <property type="entry name" value="NDUF_B12"/>
    <property type="match status" value="1"/>
</dbReference>
<evidence type="ECO:0000256" key="4">
    <source>
        <dbReference type="ARBA" id="ARBA00018680"/>
    </source>
</evidence>
<evidence type="ECO:0000313" key="15">
    <source>
        <dbReference type="Ensembl" id="ENSCSEP00000013702.1"/>
    </source>
</evidence>
<keyword evidence="8" id="KW-0999">Mitochondrion inner membrane</keyword>
<dbReference type="Ensembl" id="ENSCSET00000013863.1">
    <property type="protein sequence ID" value="ENSCSEP00000013702.1"/>
    <property type="gene ID" value="ENSCSEG00000008825.1"/>
</dbReference>
<sequence>MGGDHGHSKIALPDWRQWKIDGTPLELTHRRLKANNLKDPWLRNEAWRFSGQFSRFATVPMILFKGFKWGFAAFAVRLAVEYTFLQPKKGEH</sequence>
<comment type="subcellular location">
    <subcellularLocation>
        <location evidence="2">Mitochondrion inner membrane</location>
        <topology evidence="2">Single-pass membrane protein</topology>
        <orientation evidence="2">Matrix side</orientation>
    </subcellularLocation>
</comment>
<accession>A0A3P8VH76</accession>
<evidence type="ECO:0000256" key="9">
    <source>
        <dbReference type="ARBA" id="ARBA00022982"/>
    </source>
</evidence>
<reference evidence="15" key="3">
    <citation type="submission" date="2025-09" db="UniProtKB">
        <authorList>
            <consortium name="Ensembl"/>
        </authorList>
    </citation>
    <scope>IDENTIFICATION</scope>
</reference>
<evidence type="ECO:0000256" key="3">
    <source>
        <dbReference type="ARBA" id="ARBA00005667"/>
    </source>
</evidence>
<evidence type="ECO:0000256" key="6">
    <source>
        <dbReference type="ARBA" id="ARBA00022660"/>
    </source>
</evidence>
<dbReference type="AlphaFoldDB" id="A0A3P8VH76"/>
<keyword evidence="9" id="KW-0249">Electron transport</keyword>
<dbReference type="CTD" id="4709"/>
<keyword evidence="7" id="KW-0812">Transmembrane</keyword>
<dbReference type="OMA" id="EAWRYEP"/>
<dbReference type="STRING" id="244447.ENSCSEP00000013702"/>